<evidence type="ECO:0000259" key="1">
    <source>
        <dbReference type="Pfam" id="PF01170"/>
    </source>
</evidence>
<dbReference type="AlphaFoldDB" id="A0A378MW44"/>
<dbReference type="SUPFAM" id="SSF53335">
    <property type="entry name" value="S-adenosyl-L-methionine-dependent methyltransferases"/>
    <property type="match status" value="1"/>
</dbReference>
<dbReference type="InterPro" id="IPR029063">
    <property type="entry name" value="SAM-dependent_MTases_sf"/>
</dbReference>
<dbReference type="PANTHER" id="PTHR47313:SF1">
    <property type="entry name" value="RIBOSOMAL RNA LARGE SUBUNIT METHYLTRANSFERASE K_L"/>
    <property type="match status" value="1"/>
</dbReference>
<name>A0A378MW44_MANHA</name>
<dbReference type="GO" id="GO:0052915">
    <property type="term" value="F:23S rRNA (guanine(2445)-N(2))-methyltransferase activity"/>
    <property type="evidence" value="ECO:0007669"/>
    <property type="project" value="UniProtKB-EC"/>
</dbReference>
<accession>A0A378MW44</accession>
<organism evidence="2 3">
    <name type="scientific">Mannheimia haemolytica</name>
    <name type="common">Pasteurella haemolytica</name>
    <dbReference type="NCBI Taxonomy" id="75985"/>
    <lineage>
        <taxon>Bacteria</taxon>
        <taxon>Pseudomonadati</taxon>
        <taxon>Pseudomonadota</taxon>
        <taxon>Gammaproteobacteria</taxon>
        <taxon>Pasteurellales</taxon>
        <taxon>Pasteurellaceae</taxon>
        <taxon>Mannheimia</taxon>
    </lineage>
</organism>
<feature type="domain" description="Ribosomal RNA large subunit methyltransferase K/L-like methyltransferase" evidence="1">
    <location>
        <begin position="1"/>
        <end position="107"/>
    </location>
</feature>
<gene>
    <name evidence="2" type="primary">rlmL_3</name>
    <name evidence="2" type="ORF">NCTC10638_01528</name>
</gene>
<protein>
    <submittedName>
        <fullName evidence="2">Ribosomal RNA large subunit methyltransferase L</fullName>
        <ecNumber evidence="2">2.1.1.173</ecNumber>
    </submittedName>
</protein>
<dbReference type="InterPro" id="IPR000241">
    <property type="entry name" value="RlmKL-like_Mtase"/>
</dbReference>
<proteinExistence type="predicted"/>
<dbReference type="Pfam" id="PF01170">
    <property type="entry name" value="UPF0020"/>
    <property type="match status" value="1"/>
</dbReference>
<keyword evidence="2" id="KW-0808">Transferase</keyword>
<dbReference type="Gene3D" id="3.30.2130.30">
    <property type="match status" value="1"/>
</dbReference>
<dbReference type="PANTHER" id="PTHR47313">
    <property type="entry name" value="RIBOSOMAL RNA LARGE SUBUNIT METHYLTRANSFERASE K/L"/>
    <property type="match status" value="1"/>
</dbReference>
<dbReference type="EMBL" id="UGPN01000002">
    <property type="protein sequence ID" value="STY60334.1"/>
    <property type="molecule type" value="Genomic_DNA"/>
</dbReference>
<dbReference type="GO" id="GO:0070043">
    <property type="term" value="F:rRNA (guanine-N7-)-methyltransferase activity"/>
    <property type="evidence" value="ECO:0007669"/>
    <property type="project" value="TreeGrafter"/>
</dbReference>
<dbReference type="Proteomes" id="UP000254802">
    <property type="component" value="Unassembled WGS sequence"/>
</dbReference>
<keyword evidence="2" id="KW-0489">Methyltransferase</keyword>
<reference evidence="2 3" key="1">
    <citation type="submission" date="2018-06" db="EMBL/GenBank/DDBJ databases">
        <authorList>
            <consortium name="Pathogen Informatics"/>
            <person name="Doyle S."/>
        </authorList>
    </citation>
    <scope>NUCLEOTIDE SEQUENCE [LARGE SCALE GENOMIC DNA]</scope>
    <source>
        <strain evidence="2 3">NCTC10638</strain>
    </source>
</reference>
<dbReference type="EC" id="2.1.1.173" evidence="2"/>
<sequence>MCGSGTLLIEAAQIAANIAPQLHRKHWGFNAWKGHQQAMWKAVLDEAFRNVELGAVGENCNSSLQKMFFGFDLDHRVLTKAKQNAKNAGVDHLIQWQQGDVAALKKSDSGKNRHGGV</sequence>
<dbReference type="Gene3D" id="3.40.50.150">
    <property type="entry name" value="Vaccinia Virus protein VP39"/>
    <property type="match status" value="1"/>
</dbReference>
<evidence type="ECO:0000313" key="2">
    <source>
        <dbReference type="EMBL" id="STY60334.1"/>
    </source>
</evidence>
<evidence type="ECO:0000313" key="3">
    <source>
        <dbReference type="Proteomes" id="UP000254802"/>
    </source>
</evidence>